<sequence>MNLIKTHCRGLEYTAGWLHVLGSSSAEAIFAIRAWAIWGQGRNMAICISIAFIMYAGVGYVLLGLFLESVQFKFDPFMDHHLTGCVTIAGKATYGAILWIEFLAFEGFVTGILLIRGFQAYKYGNSTRLFNVLFQDGLIFYLYASGVAIVTTVLVFTLPPGLVLITPFPGRVIRVTITSRLLLRTREQASSKIHVYDENGNEATQSMVDAGHPLSFISYQSNGCSVESGGGTMVA</sequence>
<proteinExistence type="predicted"/>
<dbReference type="Proteomes" id="UP000242287">
    <property type="component" value="Unassembled WGS sequence"/>
</dbReference>
<name>A0A2A9NER1_9AGAR</name>
<reference evidence="2 3" key="1">
    <citation type="submission" date="2014-02" db="EMBL/GenBank/DDBJ databases">
        <title>Transposable element dynamics among asymbiotic and ectomycorrhizal Amanita fungi.</title>
        <authorList>
            <consortium name="DOE Joint Genome Institute"/>
            <person name="Hess J."/>
            <person name="Skrede I."/>
            <person name="Wolfe B."/>
            <person name="LaButti K."/>
            <person name="Ohm R.A."/>
            <person name="Grigoriev I.V."/>
            <person name="Pringle A."/>
        </authorList>
    </citation>
    <scope>NUCLEOTIDE SEQUENCE [LARGE SCALE GENOMIC DNA]</scope>
    <source>
        <strain evidence="2 3">SKay4041</strain>
    </source>
</reference>
<keyword evidence="1" id="KW-1133">Transmembrane helix</keyword>
<feature type="transmembrane region" description="Helical" evidence="1">
    <location>
        <begin position="138"/>
        <end position="158"/>
    </location>
</feature>
<dbReference type="EMBL" id="KZ302090">
    <property type="protein sequence ID" value="PFH47814.1"/>
    <property type="molecule type" value="Genomic_DNA"/>
</dbReference>
<protein>
    <submittedName>
        <fullName evidence="2">Uncharacterized protein</fullName>
    </submittedName>
</protein>
<dbReference type="AlphaFoldDB" id="A0A2A9NER1"/>
<keyword evidence="1" id="KW-0812">Transmembrane</keyword>
<keyword evidence="3" id="KW-1185">Reference proteome</keyword>
<gene>
    <name evidence="2" type="ORF">AMATHDRAFT_66689</name>
</gene>
<accession>A0A2A9NER1</accession>
<feature type="transmembrane region" description="Helical" evidence="1">
    <location>
        <begin position="16"/>
        <end position="38"/>
    </location>
</feature>
<keyword evidence="1" id="KW-0472">Membrane</keyword>
<feature type="transmembrane region" description="Helical" evidence="1">
    <location>
        <begin position="45"/>
        <end position="67"/>
    </location>
</feature>
<evidence type="ECO:0000313" key="2">
    <source>
        <dbReference type="EMBL" id="PFH47814.1"/>
    </source>
</evidence>
<dbReference type="OrthoDB" id="2867313at2759"/>
<feature type="transmembrane region" description="Helical" evidence="1">
    <location>
        <begin position="96"/>
        <end position="118"/>
    </location>
</feature>
<evidence type="ECO:0000313" key="3">
    <source>
        <dbReference type="Proteomes" id="UP000242287"/>
    </source>
</evidence>
<evidence type="ECO:0000256" key="1">
    <source>
        <dbReference type="SAM" id="Phobius"/>
    </source>
</evidence>
<organism evidence="2 3">
    <name type="scientific">Amanita thiersii Skay4041</name>
    <dbReference type="NCBI Taxonomy" id="703135"/>
    <lineage>
        <taxon>Eukaryota</taxon>
        <taxon>Fungi</taxon>
        <taxon>Dikarya</taxon>
        <taxon>Basidiomycota</taxon>
        <taxon>Agaricomycotina</taxon>
        <taxon>Agaricomycetes</taxon>
        <taxon>Agaricomycetidae</taxon>
        <taxon>Agaricales</taxon>
        <taxon>Pluteineae</taxon>
        <taxon>Amanitaceae</taxon>
        <taxon>Amanita</taxon>
    </lineage>
</organism>